<feature type="compositionally biased region" description="Polar residues" evidence="1">
    <location>
        <begin position="119"/>
        <end position="129"/>
    </location>
</feature>
<evidence type="ECO:0000313" key="2">
    <source>
        <dbReference type="EnsemblMetazoa" id="AMEM005317-PA"/>
    </source>
</evidence>
<feature type="region of interest" description="Disordered" evidence="1">
    <location>
        <begin position="101"/>
        <end position="189"/>
    </location>
</feature>
<sequence>MGVDHLFWRGFCCSPGARSTHVSCEKVTDHNNNNNNNNNDHRDKSYYGLASSIMETHKLYEPPTSFDPFLEATTLRNHCPPALDASFLQKKLSSGEFEIRSVKHTPPQDEEPSGGAVYRSQSIDSQRSSGVDDGRSSTGTRHSPGSGLKRTRYIGDGTGSLGSRKSDRCDGEDAESLQLEGANAGKRVE</sequence>
<proteinExistence type="predicted"/>
<name>A0A182UXG4_ANOME</name>
<dbReference type="Proteomes" id="UP000075903">
    <property type="component" value="Unassembled WGS sequence"/>
</dbReference>
<dbReference type="EnsemblMetazoa" id="AMEM005317-RA">
    <property type="protein sequence ID" value="AMEM005317-PA"/>
    <property type="gene ID" value="AMEM005317"/>
</dbReference>
<organism evidence="2 3">
    <name type="scientific">Anopheles merus</name>
    <name type="common">Mosquito</name>
    <dbReference type="NCBI Taxonomy" id="30066"/>
    <lineage>
        <taxon>Eukaryota</taxon>
        <taxon>Metazoa</taxon>
        <taxon>Ecdysozoa</taxon>
        <taxon>Arthropoda</taxon>
        <taxon>Hexapoda</taxon>
        <taxon>Insecta</taxon>
        <taxon>Pterygota</taxon>
        <taxon>Neoptera</taxon>
        <taxon>Endopterygota</taxon>
        <taxon>Diptera</taxon>
        <taxon>Nematocera</taxon>
        <taxon>Culicoidea</taxon>
        <taxon>Culicidae</taxon>
        <taxon>Anophelinae</taxon>
        <taxon>Anopheles</taxon>
    </lineage>
</organism>
<reference evidence="2" key="1">
    <citation type="submission" date="2020-05" db="UniProtKB">
        <authorList>
            <consortium name="EnsemblMetazoa"/>
        </authorList>
    </citation>
    <scope>IDENTIFICATION</scope>
    <source>
        <strain evidence="2">MAF</strain>
    </source>
</reference>
<dbReference type="VEuPathDB" id="VectorBase:AMEM005317"/>
<accession>A0A182UXG4</accession>
<keyword evidence="3" id="KW-1185">Reference proteome</keyword>
<evidence type="ECO:0000256" key="1">
    <source>
        <dbReference type="SAM" id="MobiDB-lite"/>
    </source>
</evidence>
<evidence type="ECO:0000313" key="3">
    <source>
        <dbReference type="Proteomes" id="UP000075903"/>
    </source>
</evidence>
<dbReference type="VEuPathDB" id="VectorBase:AMEM21_005633"/>
<dbReference type="AlphaFoldDB" id="A0A182UXG4"/>
<protein>
    <submittedName>
        <fullName evidence="2">Uncharacterized protein</fullName>
    </submittedName>
</protein>